<name>A0A9P5GWT9_9HYPO</name>
<organism evidence="4 5">
    <name type="scientific">Cylindrodendrum hubeiense</name>
    <dbReference type="NCBI Taxonomy" id="595255"/>
    <lineage>
        <taxon>Eukaryota</taxon>
        <taxon>Fungi</taxon>
        <taxon>Dikarya</taxon>
        <taxon>Ascomycota</taxon>
        <taxon>Pezizomycotina</taxon>
        <taxon>Sordariomycetes</taxon>
        <taxon>Hypocreomycetidae</taxon>
        <taxon>Hypocreales</taxon>
        <taxon>Nectriaceae</taxon>
        <taxon>Cylindrodendrum</taxon>
    </lineage>
</organism>
<evidence type="ECO:0000259" key="2">
    <source>
        <dbReference type="PROSITE" id="PS50234"/>
    </source>
</evidence>
<proteinExistence type="predicted"/>
<dbReference type="Pfam" id="PF08487">
    <property type="entry name" value="VIT"/>
    <property type="match status" value="1"/>
</dbReference>
<evidence type="ECO:0000259" key="3">
    <source>
        <dbReference type="PROSITE" id="PS51468"/>
    </source>
</evidence>
<dbReference type="SUPFAM" id="SSF53300">
    <property type="entry name" value="vWA-like"/>
    <property type="match status" value="1"/>
</dbReference>
<keyword evidence="5" id="KW-1185">Reference proteome</keyword>
<dbReference type="InterPro" id="IPR002035">
    <property type="entry name" value="VWF_A"/>
</dbReference>
<feature type="region of interest" description="Disordered" evidence="1">
    <location>
        <begin position="778"/>
        <end position="844"/>
    </location>
</feature>
<sequence>MPLNNSTLFAVESSTCDTERMAPTWPGIRWDPREPPPPALRAGFGVHHVANPRIQYQSTGQVQNPQHKLKTQHESEGGGFLHPISASVDVQILQDTAKVTVTQLFVNTNSETIPEAKYTFPLPPGSSVTDFDCRIGSDKILKGMAKPKGEAHDIYKKGRQQNRTTGLLDQHTPEIFTTSIGNIPATASLKARVSFLILLKYDFSSGNGITTFILPFAIACRYGVMPATLQGLLPSKSVLRKLSMQVGILAPEEIIWVKSTSHDTDIQYGAGSTKHQSWAQFAQESTTKDPRAALVTLSDDVTHLEKDFILEIFTRPERGLEYPHAIVETHPSLENHQAIMLTVPPKFMLQNQQTKPQNSEIVFIADRSGSMENNMDALKSAMQFFLKGLPEDTYFNVWSFGSEYQFLWWESRAYSKETLQEALSYVSHHFKPDLGGTDLLAVLNAVVASRGYSDSFDIIVLTDGEVWAQDEIMEYLQMVRTDSNGIARFFSIGIGDVVSHELVEGIARVGGGYAEIIPDASMHSLESKVVAVLNATLTGHIGSIRVKLDQKVLSDEDQTDDIVPGKISQSPADPSTLSPFFRNRIFILLENKLKTGSALKELTVRATTPNGEEVCLTIPIEELRQKGTMVHKLGARALLGDLERQQSQIDIRDTQHDLVRAEGERLGCKWSLVSKWTSFVLVGKLVAADRQRADPFPDMSEPAFERTDQDRLGLLRGRASRGNDIMSLLEASLELELALDDFPDSSNNSGSGDFYIYEDDVYEDDVYEDDVYEDDVYGDDVYEDDVYEDDVYDGPGDRDPDGDSLMDPYTNMQDELPISSHSFSYSNSTDIDPQNPWRPMGTNRSSRRINDSAFGDSYNSISHISSSDLHRSSRPLEFGSWLPPCPSNAPESTNDRTKEGIVRQIIAFQQYNGELTSACAEHKTLIYTVLGDDFKQWMNELSRDIEGLVKTEEERNDVLLTLAIITALQNDFQSCGALWDRLVDKAKTFVHGIVTQDVFDLLISRAAKSLNEHGVLIWPTVDEELTGRRRRVSLDFAPLDEEEV</sequence>
<dbReference type="PANTHER" id="PTHR45737:SF6">
    <property type="entry name" value="VON WILLEBRAND FACTOR A DOMAIN-CONTAINING PROTEIN 5A"/>
    <property type="match status" value="1"/>
</dbReference>
<feature type="compositionally biased region" description="Polar residues" evidence="1">
    <location>
        <begin position="819"/>
        <end position="832"/>
    </location>
</feature>
<gene>
    <name evidence="4" type="ORF">G7Z17_g13539</name>
</gene>
<evidence type="ECO:0000313" key="4">
    <source>
        <dbReference type="EMBL" id="KAF7533245.1"/>
    </source>
</evidence>
<reference evidence="4" key="1">
    <citation type="submission" date="2020-03" db="EMBL/GenBank/DDBJ databases">
        <title>Draft Genome Sequence of Cylindrodendrum hubeiense.</title>
        <authorList>
            <person name="Buettner E."/>
            <person name="Kellner H."/>
        </authorList>
    </citation>
    <scope>NUCLEOTIDE SEQUENCE</scope>
    <source>
        <strain evidence="4">IHI 201604</strain>
    </source>
</reference>
<dbReference type="InterPro" id="IPR036465">
    <property type="entry name" value="vWFA_dom_sf"/>
</dbReference>
<evidence type="ECO:0000256" key="1">
    <source>
        <dbReference type="SAM" id="MobiDB-lite"/>
    </source>
</evidence>
<dbReference type="EMBL" id="JAANBB010000840">
    <property type="protein sequence ID" value="KAF7533245.1"/>
    <property type="molecule type" value="Genomic_DNA"/>
</dbReference>
<dbReference type="OrthoDB" id="1729737at2759"/>
<feature type="domain" description="VIT" evidence="3">
    <location>
        <begin position="67"/>
        <end position="197"/>
    </location>
</feature>
<dbReference type="Gene3D" id="3.40.50.410">
    <property type="entry name" value="von Willebrand factor, type A domain"/>
    <property type="match status" value="1"/>
</dbReference>
<protein>
    <submittedName>
        <fullName evidence="4">Uncharacterized protein</fullName>
    </submittedName>
</protein>
<dbReference type="Proteomes" id="UP000722485">
    <property type="component" value="Unassembled WGS sequence"/>
</dbReference>
<accession>A0A9P5GWT9</accession>
<dbReference type="Pfam" id="PF13768">
    <property type="entry name" value="VWA_3"/>
    <property type="match status" value="1"/>
</dbReference>
<evidence type="ECO:0000313" key="5">
    <source>
        <dbReference type="Proteomes" id="UP000722485"/>
    </source>
</evidence>
<dbReference type="PROSITE" id="PS51468">
    <property type="entry name" value="VIT"/>
    <property type="match status" value="1"/>
</dbReference>
<dbReference type="SMART" id="SM00609">
    <property type="entry name" value="VIT"/>
    <property type="match status" value="1"/>
</dbReference>
<dbReference type="InterPro" id="IPR013694">
    <property type="entry name" value="VIT"/>
</dbReference>
<dbReference type="PANTHER" id="PTHR45737">
    <property type="entry name" value="VON WILLEBRAND FACTOR A DOMAIN-CONTAINING PROTEIN 5A"/>
    <property type="match status" value="1"/>
</dbReference>
<dbReference type="SMART" id="SM00327">
    <property type="entry name" value="VWA"/>
    <property type="match status" value="1"/>
</dbReference>
<dbReference type="AlphaFoldDB" id="A0A9P5GWT9"/>
<dbReference type="PROSITE" id="PS50234">
    <property type="entry name" value="VWFA"/>
    <property type="match status" value="1"/>
</dbReference>
<comment type="caution">
    <text evidence="4">The sequence shown here is derived from an EMBL/GenBank/DDBJ whole genome shotgun (WGS) entry which is preliminary data.</text>
</comment>
<feature type="compositionally biased region" description="Acidic residues" evidence="1">
    <location>
        <begin position="778"/>
        <end position="792"/>
    </location>
</feature>
<feature type="domain" description="VWFA" evidence="2">
    <location>
        <begin position="360"/>
        <end position="533"/>
    </location>
</feature>